<reference evidence="2 3" key="1">
    <citation type="submission" date="2020-02" db="EMBL/GenBank/DDBJ databases">
        <title>Bacillus aquiflavi sp. nov., isolated from yellow water of strong flavor Chinese baijiu in Yibin region of China.</title>
        <authorList>
            <person name="Xie J."/>
        </authorList>
    </citation>
    <scope>NUCLEOTIDE SEQUENCE [LARGE SCALE GENOMIC DNA]</scope>
    <source>
        <strain evidence="2 3">3H-10</strain>
    </source>
</reference>
<accession>A0A6B3VY09</accession>
<evidence type="ECO:0000313" key="4">
    <source>
        <dbReference type="Proteomes" id="UP000570010"/>
    </source>
</evidence>
<dbReference type="Proteomes" id="UP000472971">
    <property type="component" value="Unassembled WGS sequence"/>
</dbReference>
<protein>
    <recommendedName>
        <fullName evidence="5">Group-specific protein</fullName>
    </recommendedName>
</protein>
<dbReference type="Pfam" id="PF15573">
    <property type="entry name" value="Imm47"/>
    <property type="match status" value="1"/>
</dbReference>
<evidence type="ECO:0008006" key="5">
    <source>
        <dbReference type="Google" id="ProtNLM"/>
    </source>
</evidence>
<evidence type="ECO:0000313" key="3">
    <source>
        <dbReference type="Proteomes" id="UP000472971"/>
    </source>
</evidence>
<dbReference type="AlphaFoldDB" id="A0A6B3VY09"/>
<organism evidence="2 3">
    <name type="scientific">Bacillus aquiflavi</name>
    <dbReference type="NCBI Taxonomy" id="2672567"/>
    <lineage>
        <taxon>Bacteria</taxon>
        <taxon>Bacillati</taxon>
        <taxon>Bacillota</taxon>
        <taxon>Bacilli</taxon>
        <taxon>Bacillales</taxon>
        <taxon>Bacillaceae</taxon>
        <taxon>Bacillus</taxon>
    </lineage>
</organism>
<name>A0A6B3VY09_9BACI</name>
<comment type="caution">
    <text evidence="2">The sequence shown here is derived from an EMBL/GenBank/DDBJ whole genome shotgun (WGS) entry which is preliminary data.</text>
</comment>
<dbReference type="EMBL" id="JACEIO010000081">
    <property type="protein sequence ID" value="MBA4538800.1"/>
    <property type="molecule type" value="Genomic_DNA"/>
</dbReference>
<dbReference type="Proteomes" id="UP000570010">
    <property type="component" value="Unassembled WGS sequence"/>
</dbReference>
<reference evidence="1 4" key="2">
    <citation type="submission" date="2020-07" db="EMBL/GenBank/DDBJ databases">
        <authorList>
            <person name="Feng H."/>
        </authorList>
    </citation>
    <scope>NUCLEOTIDE SEQUENCE [LARGE SCALE GENOMIC DNA]</scope>
    <source>
        <strain evidence="1">S-12</strain>
        <strain evidence="4">s-12</strain>
    </source>
</reference>
<evidence type="ECO:0000313" key="1">
    <source>
        <dbReference type="EMBL" id="MBA4538800.1"/>
    </source>
</evidence>
<keyword evidence="3" id="KW-1185">Reference proteome</keyword>
<sequence>MSQEKILLPGMWYGEKKSSTEVEFIKKNLTSIQTEEECILSIVELLKVGDFSVKPLLIQLMNTTKDDRVLNLCIRIFCSVCTHEDLKDSNNFKFLSDVSDASAHSFASGAVETLSYEVVPYLLAMLEDWEDTEIEQTIKNSLDFMLGYSKKISDEASLDEIGEFYLEEMKWIDASVYYYEKKPVFPGDLTKRLFKNAFISLQIGSNLKMYVVPSLLSIWSGEKCPVAYETVMDSVEMEKLQSYANTLSTMEWIKGKKYFYSTEI</sequence>
<proteinExistence type="predicted"/>
<dbReference type="EMBL" id="JAAIWN010000083">
    <property type="protein sequence ID" value="NEY83150.1"/>
    <property type="molecule type" value="Genomic_DNA"/>
</dbReference>
<evidence type="ECO:0000313" key="2">
    <source>
        <dbReference type="EMBL" id="NEY83150.1"/>
    </source>
</evidence>
<gene>
    <name evidence="2" type="ORF">G4D64_17025</name>
    <name evidence="1" type="ORF">H1Z61_17130</name>
</gene>
<dbReference type="RefSeq" id="WP_163243552.1">
    <property type="nucleotide sequence ID" value="NZ_CP082780.1"/>
</dbReference>
<dbReference type="InterPro" id="IPR029076">
    <property type="entry name" value="Imm47"/>
</dbReference>